<comment type="caution">
    <text evidence="2">The sequence shown here is derived from an EMBL/GenBank/DDBJ whole genome shotgun (WGS) entry which is preliminary data.</text>
</comment>
<dbReference type="EMBL" id="CAJNOH010004383">
    <property type="protein sequence ID" value="CAF1367943.1"/>
    <property type="molecule type" value="Genomic_DNA"/>
</dbReference>
<feature type="region of interest" description="Disordered" evidence="1">
    <location>
        <begin position="91"/>
        <end position="114"/>
    </location>
</feature>
<evidence type="ECO:0000313" key="2">
    <source>
        <dbReference type="EMBL" id="CAF1367943.1"/>
    </source>
</evidence>
<gene>
    <name evidence="3" type="ORF">JXQ802_LOCUS49290</name>
    <name evidence="2" type="ORF">PYM288_LOCUS33209</name>
</gene>
<protein>
    <submittedName>
        <fullName evidence="2">Uncharacterized protein</fullName>
    </submittedName>
</protein>
<keyword evidence="5" id="KW-1185">Reference proteome</keyword>
<evidence type="ECO:0000313" key="3">
    <source>
        <dbReference type="EMBL" id="CAF1610039.1"/>
    </source>
</evidence>
<dbReference type="Proteomes" id="UP000663870">
    <property type="component" value="Unassembled WGS sequence"/>
</dbReference>
<dbReference type="EMBL" id="CAJNOL010005803">
    <property type="protein sequence ID" value="CAF1610039.1"/>
    <property type="molecule type" value="Genomic_DNA"/>
</dbReference>
<proteinExistence type="predicted"/>
<reference evidence="2" key="1">
    <citation type="submission" date="2021-02" db="EMBL/GenBank/DDBJ databases">
        <authorList>
            <person name="Nowell W R."/>
        </authorList>
    </citation>
    <scope>NUCLEOTIDE SEQUENCE</scope>
</reference>
<evidence type="ECO:0000313" key="4">
    <source>
        <dbReference type="Proteomes" id="UP000663854"/>
    </source>
</evidence>
<organism evidence="2 4">
    <name type="scientific">Rotaria sordida</name>
    <dbReference type="NCBI Taxonomy" id="392033"/>
    <lineage>
        <taxon>Eukaryota</taxon>
        <taxon>Metazoa</taxon>
        <taxon>Spiralia</taxon>
        <taxon>Gnathifera</taxon>
        <taxon>Rotifera</taxon>
        <taxon>Eurotatoria</taxon>
        <taxon>Bdelloidea</taxon>
        <taxon>Philodinida</taxon>
        <taxon>Philodinidae</taxon>
        <taxon>Rotaria</taxon>
    </lineage>
</organism>
<accession>A0A815IMP8</accession>
<dbReference type="Proteomes" id="UP000663854">
    <property type="component" value="Unassembled WGS sequence"/>
</dbReference>
<evidence type="ECO:0000256" key="1">
    <source>
        <dbReference type="SAM" id="MobiDB-lite"/>
    </source>
</evidence>
<dbReference type="AlphaFoldDB" id="A0A815IMP8"/>
<evidence type="ECO:0000313" key="5">
    <source>
        <dbReference type="Proteomes" id="UP000663870"/>
    </source>
</evidence>
<feature type="region of interest" description="Disordered" evidence="1">
    <location>
        <begin position="1"/>
        <end position="20"/>
    </location>
</feature>
<name>A0A815IMP8_9BILA</name>
<sequence length="114" mass="13288">MDSVDLSSFREPGDNQTNNEIYNNTNLLSIRGKNIGDYARKALRIIYSHEELLSSVLPSEAMGAKYHICEHRYDEFFTKLVRPKLVNFLSDERKRERKRQSTKSLLPSSRDHSL</sequence>